<sequence>MFFVVKDIHKMSTLKTRGQILSHLCLLTSTEKELLVSELPTRGKYKTRDISNVALASIRHHTGLREAAEIASAAWIDAGLISQEDSSLVIDHNELRRAQEKVMSEISDQQEKRYRIGGKILCLHLVDLVVLCTDVWDVVRDVEVLLCC</sequence>
<proteinExistence type="predicted"/>
<name>A0AA36B9I9_OCTVU</name>
<dbReference type="AlphaFoldDB" id="A0AA36B9I9"/>
<dbReference type="Proteomes" id="UP001162480">
    <property type="component" value="Chromosome 11"/>
</dbReference>
<evidence type="ECO:0000313" key="1">
    <source>
        <dbReference type="EMBL" id="CAI9730305.1"/>
    </source>
</evidence>
<reference evidence="1" key="1">
    <citation type="submission" date="2023-08" db="EMBL/GenBank/DDBJ databases">
        <authorList>
            <person name="Alioto T."/>
            <person name="Alioto T."/>
            <person name="Gomez Garrido J."/>
        </authorList>
    </citation>
    <scope>NUCLEOTIDE SEQUENCE</scope>
</reference>
<evidence type="ECO:0000313" key="2">
    <source>
        <dbReference type="Proteomes" id="UP001162480"/>
    </source>
</evidence>
<gene>
    <name evidence="1" type="ORF">OCTVUL_1B012261</name>
</gene>
<organism evidence="1 2">
    <name type="scientific">Octopus vulgaris</name>
    <name type="common">Common octopus</name>
    <dbReference type="NCBI Taxonomy" id="6645"/>
    <lineage>
        <taxon>Eukaryota</taxon>
        <taxon>Metazoa</taxon>
        <taxon>Spiralia</taxon>
        <taxon>Lophotrochozoa</taxon>
        <taxon>Mollusca</taxon>
        <taxon>Cephalopoda</taxon>
        <taxon>Coleoidea</taxon>
        <taxon>Octopodiformes</taxon>
        <taxon>Octopoda</taxon>
        <taxon>Incirrata</taxon>
        <taxon>Octopodidae</taxon>
        <taxon>Octopus</taxon>
    </lineage>
</organism>
<keyword evidence="2" id="KW-1185">Reference proteome</keyword>
<protein>
    <submittedName>
        <fullName evidence="1">Uncharacterized protein</fullName>
    </submittedName>
</protein>
<accession>A0AA36B9I9</accession>
<dbReference type="EMBL" id="OX597824">
    <property type="protein sequence ID" value="CAI9730305.1"/>
    <property type="molecule type" value="Genomic_DNA"/>
</dbReference>